<feature type="transmembrane region" description="Helical" evidence="6">
    <location>
        <begin position="23"/>
        <end position="43"/>
    </location>
</feature>
<comment type="similarity">
    <text evidence="2">Belongs to the oxidase-dependent Fe transporter (OFeT) (TC 9.A.10.1) family.</text>
</comment>
<evidence type="ECO:0000256" key="1">
    <source>
        <dbReference type="ARBA" id="ARBA00004141"/>
    </source>
</evidence>
<keyword evidence="8" id="KW-1185">Reference proteome</keyword>
<protein>
    <recommendedName>
        <fullName evidence="9">Iron transporter</fullName>
    </recommendedName>
</protein>
<evidence type="ECO:0000256" key="6">
    <source>
        <dbReference type="SAM" id="Phobius"/>
    </source>
</evidence>
<evidence type="ECO:0000313" key="7">
    <source>
        <dbReference type="EMBL" id="GAB11330.1"/>
    </source>
</evidence>
<reference evidence="7 8" key="1">
    <citation type="submission" date="2011-11" db="EMBL/GenBank/DDBJ databases">
        <title>Whole genome shotgun sequence of Gordonia araii NBRC 100433.</title>
        <authorList>
            <person name="Yoshida Y."/>
            <person name="Hosoyama A."/>
            <person name="Tsuchikane K."/>
            <person name="Katsumata H."/>
            <person name="Yamazaki S."/>
            <person name="Fujita N."/>
        </authorList>
    </citation>
    <scope>NUCLEOTIDE SEQUENCE [LARGE SCALE GENOMIC DNA]</scope>
    <source>
        <strain evidence="7 8">NBRC 100433</strain>
    </source>
</reference>
<dbReference type="PANTHER" id="PTHR31632">
    <property type="entry name" value="IRON TRANSPORTER FTH1"/>
    <property type="match status" value="1"/>
</dbReference>
<name>G7H608_9ACTN</name>
<dbReference type="STRING" id="1073574.GOARA_067_00720"/>
<evidence type="ECO:0000313" key="8">
    <source>
        <dbReference type="Proteomes" id="UP000035088"/>
    </source>
</evidence>
<comment type="caution">
    <text evidence="7">The sequence shown here is derived from an EMBL/GenBank/DDBJ whole genome shotgun (WGS) entry which is preliminary data.</text>
</comment>
<organism evidence="7 8">
    <name type="scientific">Gordonia araii NBRC 100433</name>
    <dbReference type="NCBI Taxonomy" id="1073574"/>
    <lineage>
        <taxon>Bacteria</taxon>
        <taxon>Bacillati</taxon>
        <taxon>Actinomycetota</taxon>
        <taxon>Actinomycetes</taxon>
        <taxon>Mycobacteriales</taxon>
        <taxon>Gordoniaceae</taxon>
        <taxon>Gordonia</taxon>
    </lineage>
</organism>
<dbReference type="GO" id="GO:0015093">
    <property type="term" value="F:ferrous iron transmembrane transporter activity"/>
    <property type="evidence" value="ECO:0007669"/>
    <property type="project" value="TreeGrafter"/>
</dbReference>
<dbReference type="Proteomes" id="UP000035088">
    <property type="component" value="Unassembled WGS sequence"/>
</dbReference>
<dbReference type="EMBL" id="BAEE01000067">
    <property type="protein sequence ID" value="GAB11330.1"/>
    <property type="molecule type" value="Genomic_DNA"/>
</dbReference>
<feature type="transmembrane region" description="Helical" evidence="6">
    <location>
        <begin position="86"/>
        <end position="104"/>
    </location>
</feature>
<accession>G7H608</accession>
<evidence type="ECO:0000256" key="3">
    <source>
        <dbReference type="ARBA" id="ARBA00022692"/>
    </source>
</evidence>
<keyword evidence="4 6" id="KW-1133">Transmembrane helix</keyword>
<dbReference type="Pfam" id="PF03239">
    <property type="entry name" value="FTR1"/>
    <property type="match status" value="1"/>
</dbReference>
<keyword evidence="3 6" id="KW-0812">Transmembrane</keyword>
<keyword evidence="5 6" id="KW-0472">Membrane</keyword>
<dbReference type="GO" id="GO:0033573">
    <property type="term" value="C:high-affinity iron permease complex"/>
    <property type="evidence" value="ECO:0007669"/>
    <property type="project" value="InterPro"/>
</dbReference>
<evidence type="ECO:0000256" key="5">
    <source>
        <dbReference type="ARBA" id="ARBA00023136"/>
    </source>
</evidence>
<comment type="subcellular location">
    <subcellularLocation>
        <location evidence="1">Membrane</location>
        <topology evidence="1">Multi-pass membrane protein</topology>
    </subcellularLocation>
</comment>
<dbReference type="NCBIfam" id="NF041756">
    <property type="entry name" value="EfeU"/>
    <property type="match status" value="1"/>
</dbReference>
<dbReference type="OrthoDB" id="7260758at2"/>
<gene>
    <name evidence="7" type="ORF">GOARA_067_00720</name>
</gene>
<dbReference type="AlphaFoldDB" id="G7H608"/>
<feature type="transmembrane region" description="Helical" evidence="6">
    <location>
        <begin position="161"/>
        <end position="184"/>
    </location>
</feature>
<dbReference type="PANTHER" id="PTHR31632:SF2">
    <property type="entry name" value="PLASMA MEMBRANE IRON PERMEASE"/>
    <property type="match status" value="1"/>
</dbReference>
<feature type="transmembrane region" description="Helical" evidence="6">
    <location>
        <begin position="124"/>
        <end position="141"/>
    </location>
</feature>
<evidence type="ECO:0000256" key="2">
    <source>
        <dbReference type="ARBA" id="ARBA00008333"/>
    </source>
</evidence>
<dbReference type="InterPro" id="IPR004923">
    <property type="entry name" value="FTR1/Fip1/EfeU"/>
</dbReference>
<evidence type="ECO:0000256" key="4">
    <source>
        <dbReference type="ARBA" id="ARBA00022989"/>
    </source>
</evidence>
<evidence type="ECO:0008006" key="9">
    <source>
        <dbReference type="Google" id="ProtNLM"/>
    </source>
</evidence>
<dbReference type="RefSeq" id="WP_007323405.1">
    <property type="nucleotide sequence ID" value="NZ_BAEE01000067.1"/>
</dbReference>
<feature type="transmembrane region" description="Helical" evidence="6">
    <location>
        <begin position="191"/>
        <end position="214"/>
    </location>
</feature>
<feature type="transmembrane region" description="Helical" evidence="6">
    <location>
        <begin position="264"/>
        <end position="282"/>
    </location>
</feature>
<feature type="transmembrane region" description="Helical" evidence="6">
    <location>
        <begin position="50"/>
        <end position="74"/>
    </location>
</feature>
<sequence length="303" mass="31751">MTTVNTAEAATPLVTQLTGSGVIGLREGLEAGIVVMILVAFLVRSDRRDALRYVWLGVGLAVVVMIGVFAGIQLGTSTIDSKYAELVAGVASLVAVAIVTYMLLWMSKASATISGDLKTGMAQALVAGPAAVFFLAFLAVGREGLETALLMASYADSVSGGLVPLLGLLAGIAVSVLVTIGLYFGAVRINFTAFFTVTGTFLVFVAAGILAYGVRAMESYGWLDWIPGHAQTAFNLASGIGYQHDSWYGSLLAGILNFRPDPTWLQVVAWAGYILIVLPLFLTRQLRPGRPAGAATKGNPDES</sequence>
<proteinExistence type="inferred from homology"/>